<feature type="transmembrane region" description="Helical" evidence="3">
    <location>
        <begin position="340"/>
        <end position="363"/>
    </location>
</feature>
<feature type="transmembrane region" description="Helical" evidence="3">
    <location>
        <begin position="284"/>
        <end position="303"/>
    </location>
</feature>
<comment type="catalytic activity">
    <reaction evidence="2">
        <text>2 GTP = 3',3'-c-di-GMP + 2 diphosphate</text>
        <dbReference type="Rhea" id="RHEA:24898"/>
        <dbReference type="ChEBI" id="CHEBI:33019"/>
        <dbReference type="ChEBI" id="CHEBI:37565"/>
        <dbReference type="ChEBI" id="CHEBI:58805"/>
        <dbReference type="EC" id="2.7.7.65"/>
    </reaction>
</comment>
<protein>
    <recommendedName>
        <fullName evidence="1">diguanylate cyclase</fullName>
        <ecNumber evidence="1">2.7.7.65</ecNumber>
    </recommendedName>
</protein>
<keyword evidence="5" id="KW-0808">Transferase</keyword>
<sequence length="604" mass="67704">MSTTIMLPRWLVLRHYAQLLLLLVILVMLPSSLQAAAQPQPLQSWEYRWGDSPSDADGRPEWLLSDSTGWQSIDSPSNPPGRDGHEHLWLRTTVPAGDWNDPVLFITSINLIGQVYLGDKLIYQYGEFDDHGKGDFAGWPWHMIDLPEDAVGQTLTFRFYSYYTSIGLWGQVQVMERIEVLKQVIHDSAQDLGVSALVLVLAILATIFALIGPERRGFGSIALFAYASGLMLLAETPARQFIADNPLAWDTLRAGSYYTLPVALGLLLSYWLEGTAKRWITHLWVIHLIYLVLAIGLVQLGMVSLSLTFPIFDVMLAVSLPVMLALALMRFQRLTLGQRLLVVSFTFFAPLLLADMAVAHGFVGWRSVPLSYGTLAFSLANAAIFLWHYRHTQQQLATANETLEQQVAARTADLDRLVQELEGLSRKDPLTGLHNRRHFDTAFEHQCQRVKQHASQLSVLMLDVDHFKQINDDFGHDAGDAVLVEIALLLRRNLRDSDVICRFGGEEFIALLPATSLIAAETRAKALLTSISNQAFVHQGAPLRKITLSCGVATYPDHTQDPKKLLRLADEALYQAKHSGRNRCVVWEDTLEEQGFMFGKQQPQ</sequence>
<dbReference type="PROSITE" id="PS50887">
    <property type="entry name" value="GGDEF"/>
    <property type="match status" value="1"/>
</dbReference>
<evidence type="ECO:0000313" key="6">
    <source>
        <dbReference type="Proteomes" id="UP001324794"/>
    </source>
</evidence>
<dbReference type="PANTHER" id="PTHR45138:SF9">
    <property type="entry name" value="DIGUANYLATE CYCLASE DGCM-RELATED"/>
    <property type="match status" value="1"/>
</dbReference>
<keyword evidence="3" id="KW-0472">Membrane</keyword>
<dbReference type="NCBIfam" id="TIGR00254">
    <property type="entry name" value="GGDEF"/>
    <property type="match status" value="1"/>
</dbReference>
<dbReference type="Proteomes" id="UP001324794">
    <property type="component" value="Chromosome"/>
</dbReference>
<reference evidence="5 6" key="1">
    <citation type="submission" date="2023-11" db="EMBL/GenBank/DDBJ databases">
        <title>MicrobeMod: A computational toolkit for identifying prokaryotic methylation and restriction-modification with nanopore sequencing.</title>
        <authorList>
            <person name="Crits-Christoph A."/>
            <person name="Kang S.C."/>
            <person name="Lee H."/>
            <person name="Ostrov N."/>
        </authorList>
    </citation>
    <scope>NUCLEOTIDE SEQUENCE [LARGE SCALE GENOMIC DNA]</scope>
    <source>
        <strain evidence="5 6">ATCC BAA-805</strain>
    </source>
</reference>
<dbReference type="InterPro" id="IPR000160">
    <property type="entry name" value="GGDEF_dom"/>
</dbReference>
<dbReference type="InterPro" id="IPR029787">
    <property type="entry name" value="Nucleotide_cyclase"/>
</dbReference>
<proteinExistence type="predicted"/>
<dbReference type="Pfam" id="PF00990">
    <property type="entry name" value="GGDEF"/>
    <property type="match status" value="1"/>
</dbReference>
<feature type="transmembrane region" description="Helical" evidence="3">
    <location>
        <begin position="192"/>
        <end position="211"/>
    </location>
</feature>
<dbReference type="EC" id="2.7.7.65" evidence="1"/>
<feature type="transmembrane region" description="Helical" evidence="3">
    <location>
        <begin position="309"/>
        <end position="328"/>
    </location>
</feature>
<dbReference type="Gene3D" id="3.30.70.270">
    <property type="match status" value="1"/>
</dbReference>
<evidence type="ECO:0000256" key="1">
    <source>
        <dbReference type="ARBA" id="ARBA00012528"/>
    </source>
</evidence>
<evidence type="ECO:0000256" key="2">
    <source>
        <dbReference type="ARBA" id="ARBA00034247"/>
    </source>
</evidence>
<dbReference type="EMBL" id="CP140255">
    <property type="protein sequence ID" value="WQH11289.1"/>
    <property type="molecule type" value="Genomic_DNA"/>
</dbReference>
<keyword evidence="6" id="KW-1185">Reference proteome</keyword>
<dbReference type="GO" id="GO:0052621">
    <property type="term" value="F:diguanylate cyclase activity"/>
    <property type="evidence" value="ECO:0007669"/>
    <property type="project" value="UniProtKB-EC"/>
</dbReference>
<dbReference type="InterPro" id="IPR050469">
    <property type="entry name" value="Diguanylate_Cyclase"/>
</dbReference>
<feature type="transmembrane region" description="Helical" evidence="3">
    <location>
        <begin position="218"/>
        <end position="234"/>
    </location>
</feature>
<evidence type="ECO:0000259" key="4">
    <source>
        <dbReference type="PROSITE" id="PS50887"/>
    </source>
</evidence>
<name>A0ABZ0YHW9_9GAMM</name>
<accession>A0ABZ0YHW9</accession>
<dbReference type="SMART" id="SM00267">
    <property type="entry name" value="GGDEF"/>
    <property type="match status" value="1"/>
</dbReference>
<gene>
    <name evidence="5" type="ORF">SR894_14120</name>
</gene>
<feature type="domain" description="GGDEF" evidence="4">
    <location>
        <begin position="455"/>
        <end position="589"/>
    </location>
</feature>
<keyword evidence="3" id="KW-0812">Transmembrane</keyword>
<keyword evidence="5" id="KW-0548">Nucleotidyltransferase</keyword>
<feature type="transmembrane region" description="Helical" evidence="3">
    <location>
        <begin position="369"/>
        <end position="387"/>
    </location>
</feature>
<keyword evidence="3" id="KW-1133">Transmembrane helix</keyword>
<dbReference type="RefSeq" id="WP_244286468.1">
    <property type="nucleotide sequence ID" value="NZ_CP140255.1"/>
</dbReference>
<organism evidence="5 6">
    <name type="scientific">Vreelandella neptunia</name>
    <dbReference type="NCBI Taxonomy" id="115551"/>
    <lineage>
        <taxon>Bacteria</taxon>
        <taxon>Pseudomonadati</taxon>
        <taxon>Pseudomonadota</taxon>
        <taxon>Gammaproteobacteria</taxon>
        <taxon>Oceanospirillales</taxon>
        <taxon>Halomonadaceae</taxon>
        <taxon>Vreelandella</taxon>
    </lineage>
</organism>
<dbReference type="CDD" id="cd01949">
    <property type="entry name" value="GGDEF"/>
    <property type="match status" value="1"/>
</dbReference>
<dbReference type="SUPFAM" id="SSF55073">
    <property type="entry name" value="Nucleotide cyclase"/>
    <property type="match status" value="1"/>
</dbReference>
<evidence type="ECO:0000313" key="5">
    <source>
        <dbReference type="EMBL" id="WQH11289.1"/>
    </source>
</evidence>
<dbReference type="InterPro" id="IPR043128">
    <property type="entry name" value="Rev_trsase/Diguanyl_cyclase"/>
</dbReference>
<dbReference type="PANTHER" id="PTHR45138">
    <property type="entry name" value="REGULATORY COMPONENTS OF SENSORY TRANSDUCTION SYSTEM"/>
    <property type="match status" value="1"/>
</dbReference>
<feature type="transmembrane region" description="Helical" evidence="3">
    <location>
        <begin position="254"/>
        <end position="272"/>
    </location>
</feature>
<evidence type="ECO:0000256" key="3">
    <source>
        <dbReference type="SAM" id="Phobius"/>
    </source>
</evidence>